<proteinExistence type="predicted"/>
<feature type="compositionally biased region" description="Acidic residues" evidence="1">
    <location>
        <begin position="59"/>
        <end position="68"/>
    </location>
</feature>
<evidence type="ECO:0000256" key="1">
    <source>
        <dbReference type="SAM" id="MobiDB-lite"/>
    </source>
</evidence>
<protein>
    <submittedName>
        <fullName evidence="2">Uncharacterized protein</fullName>
    </submittedName>
</protein>
<reference evidence="2" key="1">
    <citation type="submission" date="2020-01" db="EMBL/GenBank/DDBJ databases">
        <authorList>
            <person name="Mishra B."/>
        </authorList>
    </citation>
    <scope>NUCLEOTIDE SEQUENCE [LARGE SCALE GENOMIC DNA]</scope>
</reference>
<keyword evidence="3" id="KW-1185">Reference proteome</keyword>
<dbReference type="EMBL" id="CACVBM020001243">
    <property type="protein sequence ID" value="CAA7041381.1"/>
    <property type="molecule type" value="Genomic_DNA"/>
</dbReference>
<feature type="compositionally biased region" description="Basic and acidic residues" evidence="1">
    <location>
        <begin position="36"/>
        <end position="50"/>
    </location>
</feature>
<name>A0A6D2JNN6_9BRAS</name>
<dbReference type="Proteomes" id="UP000467841">
    <property type="component" value="Unassembled WGS sequence"/>
</dbReference>
<evidence type="ECO:0000313" key="3">
    <source>
        <dbReference type="Proteomes" id="UP000467841"/>
    </source>
</evidence>
<feature type="region of interest" description="Disordered" evidence="1">
    <location>
        <begin position="36"/>
        <end position="89"/>
    </location>
</feature>
<dbReference type="AlphaFoldDB" id="A0A6D2JNN6"/>
<gene>
    <name evidence="2" type="ORF">MERR_LOCUS28616</name>
</gene>
<evidence type="ECO:0000313" key="2">
    <source>
        <dbReference type="EMBL" id="CAA7041381.1"/>
    </source>
</evidence>
<accession>A0A6D2JNN6</accession>
<comment type="caution">
    <text evidence="2">The sequence shown here is derived from an EMBL/GenBank/DDBJ whole genome shotgun (WGS) entry which is preliminary data.</text>
</comment>
<sequence length="89" mass="10397">MCPEGSRSIWKGNPIDSCLACLYTYSVFSMLTFRNRGGDAHSRRREDISRGKRHVKSDDDFEEDETMEDAPFPEPTRDDVPLTRRRTQR</sequence>
<organism evidence="2 3">
    <name type="scientific">Microthlaspi erraticum</name>
    <dbReference type="NCBI Taxonomy" id="1685480"/>
    <lineage>
        <taxon>Eukaryota</taxon>
        <taxon>Viridiplantae</taxon>
        <taxon>Streptophyta</taxon>
        <taxon>Embryophyta</taxon>
        <taxon>Tracheophyta</taxon>
        <taxon>Spermatophyta</taxon>
        <taxon>Magnoliopsida</taxon>
        <taxon>eudicotyledons</taxon>
        <taxon>Gunneridae</taxon>
        <taxon>Pentapetalae</taxon>
        <taxon>rosids</taxon>
        <taxon>malvids</taxon>
        <taxon>Brassicales</taxon>
        <taxon>Brassicaceae</taxon>
        <taxon>Coluteocarpeae</taxon>
        <taxon>Microthlaspi</taxon>
    </lineage>
</organism>